<evidence type="ECO:0000256" key="2">
    <source>
        <dbReference type="ARBA" id="ARBA00022670"/>
    </source>
</evidence>
<evidence type="ECO:0000313" key="13">
    <source>
        <dbReference type="Proteomes" id="UP001565368"/>
    </source>
</evidence>
<evidence type="ECO:0000313" key="12">
    <source>
        <dbReference type="EMBL" id="KAL1412548.1"/>
    </source>
</evidence>
<feature type="domain" description="Peptidase M16 N-terminal" evidence="8">
    <location>
        <begin position="44"/>
        <end position="179"/>
    </location>
</feature>
<evidence type="ECO:0000259" key="11">
    <source>
        <dbReference type="Pfam" id="PF22456"/>
    </source>
</evidence>
<dbReference type="InterPro" id="IPR011765">
    <property type="entry name" value="Pept_M16_N"/>
</dbReference>
<dbReference type="Pfam" id="PF16187">
    <property type="entry name" value="Peptidase_M16_M"/>
    <property type="match status" value="1"/>
</dbReference>
<evidence type="ECO:0000256" key="1">
    <source>
        <dbReference type="ARBA" id="ARBA00007261"/>
    </source>
</evidence>
<dbReference type="InterPro" id="IPR001431">
    <property type="entry name" value="Pept_M16_Zn_BS"/>
</dbReference>
<dbReference type="InterPro" id="IPR011249">
    <property type="entry name" value="Metalloenz_LuxS/M16"/>
</dbReference>
<keyword evidence="2" id="KW-0645">Protease</keyword>
<dbReference type="Pfam" id="PF00675">
    <property type="entry name" value="Peptidase_M16"/>
    <property type="match status" value="1"/>
</dbReference>
<evidence type="ECO:0000256" key="3">
    <source>
        <dbReference type="ARBA" id="ARBA00022723"/>
    </source>
</evidence>
<proteinExistence type="inferred from homology"/>
<comment type="caution">
    <text evidence="12">The sequence shown here is derived from an EMBL/GenBank/DDBJ whole genome shotgun (WGS) entry which is preliminary data.</text>
</comment>
<dbReference type="PROSITE" id="PS00143">
    <property type="entry name" value="INSULINASE"/>
    <property type="match status" value="1"/>
</dbReference>
<evidence type="ECO:0000259" key="8">
    <source>
        <dbReference type="Pfam" id="PF00675"/>
    </source>
</evidence>
<dbReference type="InterPro" id="IPR032632">
    <property type="entry name" value="Peptidase_M16_M"/>
</dbReference>
<dbReference type="PANTHER" id="PTHR43690:SF18">
    <property type="entry name" value="INSULIN-DEGRADING ENZYME-RELATED"/>
    <property type="match status" value="1"/>
</dbReference>
<dbReference type="Gene3D" id="3.30.830.10">
    <property type="entry name" value="Metalloenzyme, LuxS/M16 peptidase-like"/>
    <property type="match status" value="4"/>
</dbReference>
<feature type="domain" description="Coenzyme PQQ synthesis protein F-like C-terminal lobe" evidence="11">
    <location>
        <begin position="793"/>
        <end position="891"/>
    </location>
</feature>
<accession>A0ABR3QDS9</accession>
<evidence type="ECO:0000259" key="10">
    <source>
        <dbReference type="Pfam" id="PF16187"/>
    </source>
</evidence>
<gene>
    <name evidence="12" type="primary">STE23_1</name>
    <name evidence="12" type="ORF">Q8F55_000294</name>
</gene>
<dbReference type="EMBL" id="JBBXJM010000001">
    <property type="protein sequence ID" value="KAL1412548.1"/>
    <property type="molecule type" value="Genomic_DNA"/>
</dbReference>
<evidence type="ECO:0000256" key="6">
    <source>
        <dbReference type="ARBA" id="ARBA00023049"/>
    </source>
</evidence>
<evidence type="ECO:0000256" key="4">
    <source>
        <dbReference type="ARBA" id="ARBA00022801"/>
    </source>
</evidence>
<keyword evidence="5" id="KW-0862">Zinc</keyword>
<evidence type="ECO:0000256" key="7">
    <source>
        <dbReference type="RuleBase" id="RU004447"/>
    </source>
</evidence>
<keyword evidence="13" id="KW-1185">Reference proteome</keyword>
<comment type="similarity">
    <text evidence="1 7">Belongs to the peptidase M16 family.</text>
</comment>
<dbReference type="PANTHER" id="PTHR43690">
    <property type="entry name" value="NARDILYSIN"/>
    <property type="match status" value="1"/>
</dbReference>
<evidence type="ECO:0000256" key="5">
    <source>
        <dbReference type="ARBA" id="ARBA00022833"/>
    </source>
</evidence>
<keyword evidence="4 12" id="KW-0378">Hydrolase</keyword>
<dbReference type="SUPFAM" id="SSF63411">
    <property type="entry name" value="LuxS/MPP-like metallohydrolase"/>
    <property type="match status" value="4"/>
</dbReference>
<dbReference type="GO" id="GO:0004222">
    <property type="term" value="F:metalloendopeptidase activity"/>
    <property type="evidence" value="ECO:0007669"/>
    <property type="project" value="UniProtKB-EC"/>
</dbReference>
<dbReference type="Proteomes" id="UP001565368">
    <property type="component" value="Unassembled WGS sequence"/>
</dbReference>
<dbReference type="InterPro" id="IPR007863">
    <property type="entry name" value="Peptidase_M16_C"/>
</dbReference>
<dbReference type="InterPro" id="IPR050626">
    <property type="entry name" value="Peptidase_M16"/>
</dbReference>
<feature type="domain" description="Peptidase M16 middle/third" evidence="10">
    <location>
        <begin position="400"/>
        <end position="687"/>
    </location>
</feature>
<dbReference type="GeneID" id="95981337"/>
<name>A0ABR3QDS9_9TREE</name>
<dbReference type="RefSeq" id="XP_069212492.1">
    <property type="nucleotide sequence ID" value="XM_069348948.1"/>
</dbReference>
<dbReference type="Pfam" id="PF05193">
    <property type="entry name" value="Peptidase_M16_C"/>
    <property type="match status" value="1"/>
</dbReference>
<sequence length="1065" mass="118948">MTVTPPVFPPSPPIPQATGPVKLLLPPTEDREHRYFTLDNGLEVVVVSDPNADKAAASMDVGVGHLSDPDDLPGCAHFCEHLMFLGTKKYPAENDYSVYLSSHNGGSNAWTAMTSTNYYFDVAPDALEGALDRFAGFFIEPLFAEDCTEREINAVNSEHKKNLQSDMWRFFQLEKSLSKSGHPYGKFGTGNLESLWTKPQEAGRDPRKQLIEWWEKEYCARRMKLAVAGRDDLDTLERLVRERFANVPIRTEGKPLTGRDGVRVTFDEHPYGPEQQGVVTFVKPVRDVRALEINFPLPDLHHKHEVKPYNFVGHFIGHEGKGSLLSYLKQKGWANSLSAGNSHEASGFSFFKISLELTPEGLEHWKDVALAVFKYISLLRSVAPSETAFDEMRKLSQIGFKFAERGKTRNYVTQLSGWLQAPVPRDQIVSSNYLLGDWDESLVSSVYSLFDPRSAVLGVTSQELPKNVPASFDKKETIYGTQYHQEKLDDAFYKEAIAGAPIKGLGLPGPNLFVPEKLDVVRQDVKQPALRPELLRDSEVSRLWYKKDDRFWLPKTNMHVELQSPLLYVSPRTAVLGRLLCDLFVDATTEDVYDASLADLTFDLYYTGDSISISAGGYTDKLALMTETMLNKFVDFEIDPIRFEKVVDQVKLHWRNFELSTPYSLASYWASYVRGQGQWTQKEKLKEIDFVTPADVKAFASELFQRLYVESLVHGNTTAEEAKGLQDAFEKILKPRALAPGEKVGLRQLLLPPASEHFWQIPVSNPAEVNNCVIHYTQVGESTDPVARARLALLAQIASEPAFNVLRTKEQLGYICQSSQTGNPSTLGFQVLVQSERDPIYVETRIEAFLEGLKATIEGTSDEEFERHRKSLIEKKEESPKNLGEESRRFWNRIVDGHYEFSRRQTDVEHLKNVTKAEVLELFMTTVHPSSATRRKFSTHMVSQHKGDVVKFDVASGPAVLAAFGKHNVDVDQAAAGALLQTSPSLAAVKEFVNKAIDGAVGLSAEATTELRAVADNLKGVEPAATAEVKLKDGNVEVKDISAFKAGLTPSKAALPVEPLVVSKL</sequence>
<feature type="domain" description="Peptidase M16 C-terminal" evidence="9">
    <location>
        <begin position="207"/>
        <end position="394"/>
    </location>
</feature>
<organism evidence="12 13">
    <name type="scientific">Vanrija albida</name>
    <dbReference type="NCBI Taxonomy" id="181172"/>
    <lineage>
        <taxon>Eukaryota</taxon>
        <taxon>Fungi</taxon>
        <taxon>Dikarya</taxon>
        <taxon>Basidiomycota</taxon>
        <taxon>Agaricomycotina</taxon>
        <taxon>Tremellomycetes</taxon>
        <taxon>Trichosporonales</taxon>
        <taxon>Trichosporonaceae</taxon>
        <taxon>Vanrija</taxon>
    </lineage>
</organism>
<dbReference type="InterPro" id="IPR054734">
    <property type="entry name" value="PqqF-like_C_4"/>
</dbReference>
<protein>
    <submittedName>
        <fullName evidence="12">Metalloprotease</fullName>
        <ecNumber evidence="12">3.4.24.56</ecNumber>
    </submittedName>
</protein>
<reference evidence="12 13" key="1">
    <citation type="submission" date="2023-08" db="EMBL/GenBank/DDBJ databases">
        <title>Annotated Genome Sequence of Vanrija albida AlHP1.</title>
        <authorList>
            <person name="Herzog R."/>
        </authorList>
    </citation>
    <scope>NUCLEOTIDE SEQUENCE [LARGE SCALE GENOMIC DNA]</scope>
    <source>
        <strain evidence="12 13">AlHP1</strain>
    </source>
</reference>
<dbReference type="Pfam" id="PF22456">
    <property type="entry name" value="PqqF-like_C_4"/>
    <property type="match status" value="1"/>
</dbReference>
<evidence type="ECO:0000259" key="9">
    <source>
        <dbReference type="Pfam" id="PF05193"/>
    </source>
</evidence>
<keyword evidence="6 12" id="KW-0482">Metalloprotease</keyword>
<keyword evidence="3" id="KW-0479">Metal-binding</keyword>
<dbReference type="EC" id="3.4.24.56" evidence="12"/>